<dbReference type="Gene3D" id="2.120.10.30">
    <property type="entry name" value="TolB, C-terminal domain"/>
    <property type="match status" value="1"/>
</dbReference>
<dbReference type="SUPFAM" id="SSF101898">
    <property type="entry name" value="NHL repeat"/>
    <property type="match status" value="1"/>
</dbReference>
<gene>
    <name evidence="1" type="ORF">GKE01_18770</name>
</gene>
<name>A0A6G1ZHT3_9BACT</name>
<evidence type="ECO:0000313" key="1">
    <source>
        <dbReference type="EMBL" id="MRY13489.1"/>
    </source>
</evidence>
<dbReference type="AlphaFoldDB" id="A0A6G1ZHT3"/>
<sequence>MKQTHILFSLLLFFGSCINQKEVGNLEGTILSINTDDKSIITDSPALTNIRFVKLETKDECLLEDVNKVIPFEDKLYILSSLGNGNVYIFDNKGKFIRKLNKGEGPENIIYPTDISLNANKRSLFVLDFYRNIKEYDLEGNFLQKISMQEPFFALEAIGNDFLLFDSGSRSKADYYVRYLTETSENKDFFQKPVKSKFFASSNFFTPISDDKVLVSCLFSDTIFLATSTEKELFPYIILDFQDKGANTPQRLNEISNVGEYLKKAKQQKYIPGPSDLSIINDNLFFTLNGEKFYFARYDTKKDKITLHTKLMEGLPNIYKSTGRTGKEVIYAMDMPWLIEYLNENQEIKSDVINQLRTECKDENDNPVLFFGS</sequence>
<dbReference type="PROSITE" id="PS51257">
    <property type="entry name" value="PROKAR_LIPOPROTEIN"/>
    <property type="match status" value="1"/>
</dbReference>
<reference evidence="1" key="1">
    <citation type="journal article" date="2019" name="Nat. Med.">
        <title>A library of human gut bacterial isolates paired with longitudinal multiomics data enables mechanistic microbiome research.</title>
        <authorList>
            <person name="Poyet M."/>
            <person name="Groussin M."/>
            <person name="Gibbons S.M."/>
            <person name="Avila-Pacheco J."/>
            <person name="Jiang X."/>
            <person name="Kearney S.M."/>
            <person name="Perrotta A.R."/>
            <person name="Berdy B."/>
            <person name="Zhao S."/>
            <person name="Lieberman T.D."/>
            <person name="Swanson P.K."/>
            <person name="Smith M."/>
            <person name="Roesemann S."/>
            <person name="Alexander J.E."/>
            <person name="Rich S.A."/>
            <person name="Livny J."/>
            <person name="Vlamakis H."/>
            <person name="Clish C."/>
            <person name="Bullock K."/>
            <person name="Deik A."/>
            <person name="Scott J."/>
            <person name="Pierce K.A."/>
            <person name="Xavier R.J."/>
            <person name="Alm E.J."/>
        </authorList>
    </citation>
    <scope>NUCLEOTIDE SEQUENCE</scope>
    <source>
        <strain evidence="1">BIOML-A4</strain>
    </source>
</reference>
<protein>
    <submittedName>
        <fullName evidence="1">6-bladed beta-propeller</fullName>
    </submittedName>
</protein>
<comment type="caution">
    <text evidence="1">The sequence shown here is derived from an EMBL/GenBank/DDBJ whole genome shotgun (WGS) entry which is preliminary data.</text>
</comment>
<proteinExistence type="predicted"/>
<dbReference type="Pfam" id="PF17170">
    <property type="entry name" value="DUF5128"/>
    <property type="match status" value="1"/>
</dbReference>
<dbReference type="InterPro" id="IPR011042">
    <property type="entry name" value="6-blade_b-propeller_TolB-like"/>
</dbReference>
<dbReference type="RefSeq" id="WP_010801540.1">
    <property type="nucleotide sequence ID" value="NZ_CAJSYT010000022.1"/>
</dbReference>
<dbReference type="EMBL" id="WKLP01000030">
    <property type="protein sequence ID" value="MRY13489.1"/>
    <property type="molecule type" value="Genomic_DNA"/>
</dbReference>
<organism evidence="1">
    <name type="scientific">Parabacteroides goldsteinii</name>
    <dbReference type="NCBI Taxonomy" id="328812"/>
    <lineage>
        <taxon>Bacteria</taxon>
        <taxon>Pseudomonadati</taxon>
        <taxon>Bacteroidota</taxon>
        <taxon>Bacteroidia</taxon>
        <taxon>Bacteroidales</taxon>
        <taxon>Tannerellaceae</taxon>
        <taxon>Parabacteroides</taxon>
    </lineage>
</organism>
<accession>A0A6G1ZHT3</accession>